<feature type="region of interest" description="Disordered" evidence="2">
    <location>
        <begin position="1"/>
        <end position="20"/>
    </location>
</feature>
<dbReference type="GO" id="GO:0005634">
    <property type="term" value="C:nucleus"/>
    <property type="evidence" value="ECO:0007669"/>
    <property type="project" value="UniProtKB-SubCell"/>
</dbReference>
<dbReference type="EnsemblMetazoa" id="RPRC013933-RA">
    <property type="protein sequence ID" value="RPRC013933-PA"/>
    <property type="gene ID" value="RPRC013933"/>
</dbReference>
<protein>
    <submittedName>
        <fullName evidence="3">HTH psq-type domain-containing protein</fullName>
    </submittedName>
</protein>
<accession>T1ICB3</accession>
<dbReference type="InterPro" id="IPR009057">
    <property type="entry name" value="Homeodomain-like_sf"/>
</dbReference>
<reference evidence="3" key="1">
    <citation type="submission" date="2015-05" db="UniProtKB">
        <authorList>
            <consortium name="EnsemblMetazoa"/>
        </authorList>
    </citation>
    <scope>IDENTIFICATION</scope>
</reference>
<dbReference type="GO" id="GO:0003677">
    <property type="term" value="F:DNA binding"/>
    <property type="evidence" value="ECO:0007669"/>
    <property type="project" value="InterPro"/>
</dbReference>
<comment type="subcellular location">
    <subcellularLocation>
        <location evidence="1">Nucleus</location>
    </subcellularLocation>
</comment>
<dbReference type="Pfam" id="PF05225">
    <property type="entry name" value="HTH_psq"/>
    <property type="match status" value="1"/>
</dbReference>
<dbReference type="VEuPathDB" id="VectorBase:RPRC013933"/>
<dbReference type="InParanoid" id="T1ICB3"/>
<dbReference type="AlphaFoldDB" id="T1ICB3"/>
<evidence type="ECO:0000313" key="3">
    <source>
        <dbReference type="EnsemblMetazoa" id="RPRC013933-PA"/>
    </source>
</evidence>
<sequence length="134" mass="15284">MPRTKLGPSPKGKRKNWDEKDMVDAIKTVREKKLGIREAALHFRVPKSTLHRLLPKQTDSEDDSDVSVSSGDDLSSPPQNSTPDNEDADYFVYGEKFKNSKSGEMWIECIVRCRWAHVEFTACEKESFVSDFCV</sequence>
<evidence type="ECO:0000256" key="2">
    <source>
        <dbReference type="SAM" id="MobiDB-lite"/>
    </source>
</evidence>
<dbReference type="Gene3D" id="1.10.10.60">
    <property type="entry name" value="Homeodomain-like"/>
    <property type="match status" value="1"/>
</dbReference>
<proteinExistence type="predicted"/>
<name>T1ICB3_RHOPR</name>
<dbReference type="SUPFAM" id="SSF46689">
    <property type="entry name" value="Homeodomain-like"/>
    <property type="match status" value="1"/>
</dbReference>
<dbReference type="InterPro" id="IPR007889">
    <property type="entry name" value="HTH_Psq"/>
</dbReference>
<evidence type="ECO:0000256" key="1">
    <source>
        <dbReference type="ARBA" id="ARBA00004123"/>
    </source>
</evidence>
<dbReference type="Proteomes" id="UP000015103">
    <property type="component" value="Unassembled WGS sequence"/>
</dbReference>
<dbReference type="EMBL" id="ACPB03004222">
    <property type="status" value="NOT_ANNOTATED_CDS"/>
    <property type="molecule type" value="Genomic_DNA"/>
</dbReference>
<evidence type="ECO:0000313" key="4">
    <source>
        <dbReference type="Proteomes" id="UP000015103"/>
    </source>
</evidence>
<feature type="compositionally biased region" description="Low complexity" evidence="2">
    <location>
        <begin position="66"/>
        <end position="76"/>
    </location>
</feature>
<feature type="region of interest" description="Disordered" evidence="2">
    <location>
        <begin position="52"/>
        <end position="88"/>
    </location>
</feature>
<dbReference type="HOGENOM" id="CLU_156809_0_0_1"/>
<keyword evidence="4" id="KW-1185">Reference proteome</keyword>
<organism evidence="3 4">
    <name type="scientific">Rhodnius prolixus</name>
    <name type="common">Triatomid bug</name>
    <dbReference type="NCBI Taxonomy" id="13249"/>
    <lineage>
        <taxon>Eukaryota</taxon>
        <taxon>Metazoa</taxon>
        <taxon>Ecdysozoa</taxon>
        <taxon>Arthropoda</taxon>
        <taxon>Hexapoda</taxon>
        <taxon>Insecta</taxon>
        <taxon>Pterygota</taxon>
        <taxon>Neoptera</taxon>
        <taxon>Paraneoptera</taxon>
        <taxon>Hemiptera</taxon>
        <taxon>Heteroptera</taxon>
        <taxon>Panheteroptera</taxon>
        <taxon>Cimicomorpha</taxon>
        <taxon>Reduviidae</taxon>
        <taxon>Triatominae</taxon>
        <taxon>Rhodnius</taxon>
    </lineage>
</organism>